<dbReference type="Ensembl" id="ENSCSRT00000018143.1">
    <property type="protein sequence ID" value="ENSCSRP00000017344.1"/>
    <property type="gene ID" value="ENSCSRG00000013338.1"/>
</dbReference>
<feature type="domain" description="NIF system FeS cluster assembly NifU N-terminal" evidence="1">
    <location>
        <begin position="30"/>
        <end position="72"/>
    </location>
</feature>
<dbReference type="AlphaFoldDB" id="A0A8C3SQE3"/>
<sequence length="104" mass="11476">MAVLVTDVLLDLIGNPINMGSFDKTGKNPTASNSLAMEWIKGKTVDKDLTIRNFDIAKELCCPPVKLFCSMLVVLWPLEQPEDAAVIPYLYMSSPLSSMKLRAT</sequence>
<dbReference type="Pfam" id="PF01592">
    <property type="entry name" value="NifU_N"/>
    <property type="match status" value="1"/>
</dbReference>
<dbReference type="PANTHER" id="PTHR10093">
    <property type="entry name" value="IRON-SULFUR CLUSTER ASSEMBLY ENZYME NIFU HOMOLOG"/>
    <property type="match status" value="1"/>
</dbReference>
<organism evidence="2 3">
    <name type="scientific">Chelydra serpentina</name>
    <name type="common">Snapping turtle</name>
    <name type="synonym">Testudo serpentina</name>
    <dbReference type="NCBI Taxonomy" id="8475"/>
    <lineage>
        <taxon>Eukaryota</taxon>
        <taxon>Metazoa</taxon>
        <taxon>Chordata</taxon>
        <taxon>Craniata</taxon>
        <taxon>Vertebrata</taxon>
        <taxon>Euteleostomi</taxon>
        <taxon>Archelosauria</taxon>
        <taxon>Testudinata</taxon>
        <taxon>Testudines</taxon>
        <taxon>Cryptodira</taxon>
        <taxon>Durocryptodira</taxon>
        <taxon>Americhelydia</taxon>
        <taxon>Chelydroidea</taxon>
        <taxon>Chelydridae</taxon>
        <taxon>Chelydra</taxon>
    </lineage>
</organism>
<evidence type="ECO:0000313" key="2">
    <source>
        <dbReference type="Ensembl" id="ENSCSRP00000017344.1"/>
    </source>
</evidence>
<evidence type="ECO:0000259" key="1">
    <source>
        <dbReference type="Pfam" id="PF01592"/>
    </source>
</evidence>
<dbReference type="InterPro" id="IPR002871">
    <property type="entry name" value="NIF_FeS_clus_asmbl_NifU_N"/>
</dbReference>
<dbReference type="Gene3D" id="3.90.1010.10">
    <property type="match status" value="1"/>
</dbReference>
<proteinExistence type="predicted"/>
<dbReference type="SUPFAM" id="SSF82649">
    <property type="entry name" value="SufE/NifU"/>
    <property type="match status" value="1"/>
</dbReference>
<accession>A0A8C3SQE3</accession>
<dbReference type="GO" id="GO:0005506">
    <property type="term" value="F:iron ion binding"/>
    <property type="evidence" value="ECO:0007669"/>
    <property type="project" value="InterPro"/>
</dbReference>
<protein>
    <recommendedName>
        <fullName evidence="1">NIF system FeS cluster assembly NifU N-terminal domain-containing protein</fullName>
    </recommendedName>
</protein>
<reference evidence="2" key="1">
    <citation type="submission" date="2025-08" db="UniProtKB">
        <authorList>
            <consortium name="Ensembl"/>
        </authorList>
    </citation>
    <scope>IDENTIFICATION</scope>
</reference>
<evidence type="ECO:0000313" key="3">
    <source>
        <dbReference type="Proteomes" id="UP000694403"/>
    </source>
</evidence>
<dbReference type="Proteomes" id="UP000694403">
    <property type="component" value="Unplaced"/>
</dbReference>
<dbReference type="GO" id="GO:0051536">
    <property type="term" value="F:iron-sulfur cluster binding"/>
    <property type="evidence" value="ECO:0007669"/>
    <property type="project" value="InterPro"/>
</dbReference>
<reference evidence="2" key="2">
    <citation type="submission" date="2025-09" db="UniProtKB">
        <authorList>
            <consortium name="Ensembl"/>
        </authorList>
    </citation>
    <scope>IDENTIFICATION</scope>
</reference>
<keyword evidence="3" id="KW-1185">Reference proteome</keyword>
<dbReference type="GO" id="GO:0016226">
    <property type="term" value="P:iron-sulfur cluster assembly"/>
    <property type="evidence" value="ECO:0007669"/>
    <property type="project" value="InterPro"/>
</dbReference>
<name>A0A8C3SQE3_CHESE</name>